<dbReference type="PROSITE" id="PS50158">
    <property type="entry name" value="ZF_CCHC"/>
    <property type="match status" value="1"/>
</dbReference>
<dbReference type="InterPro" id="IPR001878">
    <property type="entry name" value="Znf_CCHC"/>
</dbReference>
<keyword evidence="1" id="KW-0862">Zinc</keyword>
<dbReference type="EMBL" id="SDMP01000006">
    <property type="protein sequence ID" value="RYR51280.1"/>
    <property type="molecule type" value="Genomic_DNA"/>
</dbReference>
<reference evidence="3 4" key="1">
    <citation type="submission" date="2019-01" db="EMBL/GenBank/DDBJ databases">
        <title>Sequencing of cultivated peanut Arachis hypogaea provides insights into genome evolution and oil improvement.</title>
        <authorList>
            <person name="Chen X."/>
        </authorList>
    </citation>
    <scope>NUCLEOTIDE SEQUENCE [LARGE SCALE GENOMIC DNA]</scope>
    <source>
        <strain evidence="4">cv. Fuhuasheng</strain>
        <tissue evidence="3">Leaves</tissue>
    </source>
</reference>
<keyword evidence="1" id="KW-0863">Zinc-finger</keyword>
<dbReference type="PANTHER" id="PTHR31286:SF99">
    <property type="entry name" value="DUF4283 DOMAIN-CONTAINING PROTEIN"/>
    <property type="match status" value="1"/>
</dbReference>
<dbReference type="STRING" id="3818.A0A445CK37"/>
<organism evidence="3 4">
    <name type="scientific">Arachis hypogaea</name>
    <name type="common">Peanut</name>
    <dbReference type="NCBI Taxonomy" id="3818"/>
    <lineage>
        <taxon>Eukaryota</taxon>
        <taxon>Viridiplantae</taxon>
        <taxon>Streptophyta</taxon>
        <taxon>Embryophyta</taxon>
        <taxon>Tracheophyta</taxon>
        <taxon>Spermatophyta</taxon>
        <taxon>Magnoliopsida</taxon>
        <taxon>eudicotyledons</taxon>
        <taxon>Gunneridae</taxon>
        <taxon>Pentapetalae</taxon>
        <taxon>rosids</taxon>
        <taxon>fabids</taxon>
        <taxon>Fabales</taxon>
        <taxon>Fabaceae</taxon>
        <taxon>Papilionoideae</taxon>
        <taxon>50 kb inversion clade</taxon>
        <taxon>dalbergioids sensu lato</taxon>
        <taxon>Dalbergieae</taxon>
        <taxon>Pterocarpus clade</taxon>
        <taxon>Arachis</taxon>
    </lineage>
</organism>
<evidence type="ECO:0000259" key="2">
    <source>
        <dbReference type="PROSITE" id="PS50158"/>
    </source>
</evidence>
<evidence type="ECO:0000313" key="4">
    <source>
        <dbReference type="Proteomes" id="UP000289738"/>
    </source>
</evidence>
<protein>
    <recommendedName>
        <fullName evidence="2">CCHC-type domain-containing protein</fullName>
    </recommendedName>
</protein>
<dbReference type="Pfam" id="PF00098">
    <property type="entry name" value="zf-CCHC"/>
    <property type="match status" value="1"/>
</dbReference>
<name>A0A445CK37_ARAHY</name>
<dbReference type="PANTHER" id="PTHR31286">
    <property type="entry name" value="GLYCINE-RICH CELL WALL STRUCTURAL PROTEIN 1.8-LIKE"/>
    <property type="match status" value="1"/>
</dbReference>
<dbReference type="GO" id="GO:0008270">
    <property type="term" value="F:zinc ion binding"/>
    <property type="evidence" value="ECO:0007669"/>
    <property type="project" value="UniProtKB-KW"/>
</dbReference>
<comment type="caution">
    <text evidence="3">The sequence shown here is derived from an EMBL/GenBank/DDBJ whole genome shotgun (WGS) entry which is preliminary data.</text>
</comment>
<keyword evidence="1" id="KW-0479">Metal-binding</keyword>
<dbReference type="AlphaFoldDB" id="A0A445CK37"/>
<sequence length="308" mass="35853">MIISLDLRGDMTEGNMKVSYKESLLTPIGLRLEESPSVMEEVFEDAFDPKDRWYKEDEGNRTDEQPFDLCPVILKSSALVVKVLGKRVGLAFMEQRLQRDWARKDEEDYSHALMVAGHYLIVQRWRLFFLTSEHRVRKIAAWVRIPKLPIELYNQRFLWRVGLAIYQMIKIDRTTSIHSRGKFARICVEIDLAKKLVPKISVMGSELNVEYKGLHQICFACGKYGHRADMCTKAPTNEALQPKITREVSHAEVESNQKRNEDQHENNAHLVSQCYSGNGQNSLDFGPWMLVKKLIRRRKIPIQHIERK</sequence>
<gene>
    <name evidence="3" type="ORF">Ahy_A06g026304</name>
</gene>
<accession>A0A445CK37</accession>
<dbReference type="InterPro" id="IPR040256">
    <property type="entry name" value="At4g02000-like"/>
</dbReference>
<keyword evidence="4" id="KW-1185">Reference proteome</keyword>
<evidence type="ECO:0000256" key="1">
    <source>
        <dbReference type="PROSITE-ProRule" id="PRU00047"/>
    </source>
</evidence>
<feature type="domain" description="CCHC-type" evidence="2">
    <location>
        <begin position="218"/>
        <end position="233"/>
    </location>
</feature>
<dbReference type="GO" id="GO:0003676">
    <property type="term" value="F:nucleic acid binding"/>
    <property type="evidence" value="ECO:0007669"/>
    <property type="project" value="InterPro"/>
</dbReference>
<evidence type="ECO:0000313" key="3">
    <source>
        <dbReference type="EMBL" id="RYR51280.1"/>
    </source>
</evidence>
<dbReference type="Proteomes" id="UP000289738">
    <property type="component" value="Chromosome A06"/>
</dbReference>
<proteinExistence type="predicted"/>